<protein>
    <submittedName>
        <fullName evidence="1">Uncharacterized protein</fullName>
    </submittedName>
</protein>
<accession>A0ACC0BCL1</accession>
<sequence length="368" mass="40227">MRNNTIITLFVGFFVTYFVLIPSLVVSDDTISVPSDKSQINSWFQANIKGYNERKATLDPPLAEAEASPKIIKLTADGNGEFKTIGDAIKSIPEGNKNRVIISLGPGNYTEKIKIERTKPFISFVGDPKNVARIIFGGTAAEYGTVESATLIVESDYFSAANIVIMNSAPRPDGVVKDAQAVALRIGGDKASFYNCKFYGFQDTLCDDKGLHLFKDCYIQGTVDFIFGNGKSIYLNTEVDVLPGDNLAIITAQARHNQDEDTGYSFIHCKILGTGGTAWLGRAWMPFSKVVFSYTDMSDVVHSEGWSNNFKPQTEQTVFFGEYSNTGPGSSLNARVGFAKKLDAANAKPFLSLGFIQASKWLLPPPQV</sequence>
<gene>
    <name evidence="1" type="ORF">M9H77_10696</name>
</gene>
<reference evidence="2" key="1">
    <citation type="journal article" date="2023" name="Nat. Plants">
        <title>Single-cell RNA sequencing provides a high-resolution roadmap for understanding the multicellular compartmentation of specialized metabolism.</title>
        <authorList>
            <person name="Sun S."/>
            <person name="Shen X."/>
            <person name="Li Y."/>
            <person name="Li Y."/>
            <person name="Wang S."/>
            <person name="Li R."/>
            <person name="Zhang H."/>
            <person name="Shen G."/>
            <person name="Guo B."/>
            <person name="Wei J."/>
            <person name="Xu J."/>
            <person name="St-Pierre B."/>
            <person name="Chen S."/>
            <person name="Sun C."/>
        </authorList>
    </citation>
    <scope>NUCLEOTIDE SEQUENCE [LARGE SCALE GENOMIC DNA]</scope>
</reference>
<name>A0ACC0BCL1_CATRO</name>
<dbReference type="EMBL" id="CM044703">
    <property type="protein sequence ID" value="KAI5670332.1"/>
    <property type="molecule type" value="Genomic_DNA"/>
</dbReference>
<proteinExistence type="predicted"/>
<evidence type="ECO:0000313" key="2">
    <source>
        <dbReference type="Proteomes" id="UP001060085"/>
    </source>
</evidence>
<comment type="caution">
    <text evidence="1">The sequence shown here is derived from an EMBL/GenBank/DDBJ whole genome shotgun (WGS) entry which is preliminary data.</text>
</comment>
<evidence type="ECO:0000313" key="1">
    <source>
        <dbReference type="EMBL" id="KAI5670332.1"/>
    </source>
</evidence>
<dbReference type="Proteomes" id="UP001060085">
    <property type="component" value="Linkage Group LG03"/>
</dbReference>
<organism evidence="1 2">
    <name type="scientific">Catharanthus roseus</name>
    <name type="common">Madagascar periwinkle</name>
    <name type="synonym">Vinca rosea</name>
    <dbReference type="NCBI Taxonomy" id="4058"/>
    <lineage>
        <taxon>Eukaryota</taxon>
        <taxon>Viridiplantae</taxon>
        <taxon>Streptophyta</taxon>
        <taxon>Embryophyta</taxon>
        <taxon>Tracheophyta</taxon>
        <taxon>Spermatophyta</taxon>
        <taxon>Magnoliopsida</taxon>
        <taxon>eudicotyledons</taxon>
        <taxon>Gunneridae</taxon>
        <taxon>Pentapetalae</taxon>
        <taxon>asterids</taxon>
        <taxon>lamiids</taxon>
        <taxon>Gentianales</taxon>
        <taxon>Apocynaceae</taxon>
        <taxon>Rauvolfioideae</taxon>
        <taxon>Vinceae</taxon>
        <taxon>Catharanthinae</taxon>
        <taxon>Catharanthus</taxon>
    </lineage>
</organism>
<keyword evidence="2" id="KW-1185">Reference proteome</keyword>